<proteinExistence type="predicted"/>
<dbReference type="Proteomes" id="UP000694397">
    <property type="component" value="Chromosome 20"/>
</dbReference>
<reference evidence="3" key="2">
    <citation type="submission" date="2025-08" db="UniProtKB">
        <authorList>
            <consortium name="Ensembl"/>
        </authorList>
    </citation>
    <scope>IDENTIFICATION</scope>
</reference>
<reference evidence="3" key="3">
    <citation type="submission" date="2025-09" db="UniProtKB">
        <authorList>
            <consortium name="Ensembl"/>
        </authorList>
    </citation>
    <scope>IDENTIFICATION</scope>
</reference>
<sequence length="800" mass="87521">MEFACGYTYVFPLKSAQKPNNNGIKRSALLPPKHKIRPSTPPPPPPNTSKEPKSHQSPNLGQRLEEHVIERDDRMRTFNKEPFYQNAAFHQKGNTQMGESVAPNLVVNCLPQPKQGEKKKALLPKVKSCSLPSGLDSASDCIAFPEQGLVYDLPEPEEDDEANPFEPEYSYSIPEGTGIQLRYPDTVPEIKLPQKSADLPPLPPRPSFMKRLPQYQMWSNTTLSSDSSSSSTSASVTHPPFPGAPLEAPVDKQPLPGNPNVILVTLGKIVTEENVNIVQKEPATCARCGSASESIYENLVDSCYFCQSWKSSDSSSSQPCCPSMECQDCLFLLPPESEKPKSPHDSLIIFCIDISESMTASSQISESGQAVSKPHIQYVQQALLQCVQTLSKKDPNTRVGLITFKDRVVLHGRGNLSSPFLWGKELEDRDYVQKTAAGFPSPPPLSESREWLDREIHSLSSPAQLSTSPLRLQRHGKCATGPALLVAITMASRQPGSKVVICTSSKANTKLGNLEVDDTDSHSLLPSSIFYQELGEQAANHGVTVSVLTLEGTDCRLDELGKLADRTGGRVVTACPSALCAEFLRAVERVTAATHCTVTVLLPTALCVRGEREAGHRATRDVGNVTSATEITFQFTASEEDTEALLSTGKVQIQLQVRYRRADGRSVCRVLSVRRMVTGDSALALSSTSLSILQLHVSQSCAALALRGRYKVAQNEGGMQKKLMERILDYVQSSEEAQKHREWEEIMDPLCSSISKYTRTKPVSMSDVQSLTDAGAVLFFGLKSGNRTSPLRRNGAEPRS</sequence>
<dbReference type="InterPro" id="IPR002035">
    <property type="entry name" value="VWF_A"/>
</dbReference>
<dbReference type="PANTHER" id="PTHR13803:SF36">
    <property type="entry name" value="TYPE A VON WILLEBRAND FACTOR DOMAIN-CONTAINING PROTEIN"/>
    <property type="match status" value="1"/>
</dbReference>
<dbReference type="InterPro" id="IPR036465">
    <property type="entry name" value="vWFA_dom_sf"/>
</dbReference>
<dbReference type="GO" id="GO:0000149">
    <property type="term" value="F:SNARE binding"/>
    <property type="evidence" value="ECO:0007669"/>
    <property type="project" value="TreeGrafter"/>
</dbReference>
<dbReference type="OrthoDB" id="1724672at2759"/>
<dbReference type="SMART" id="SM00327">
    <property type="entry name" value="VWA"/>
    <property type="match status" value="1"/>
</dbReference>
<accession>A0A8C9RX66</accession>
<dbReference type="InterPro" id="IPR006896">
    <property type="entry name" value="Sec23/24_trunk_dom"/>
</dbReference>
<organism evidence="3 4">
    <name type="scientific">Scleropages formosus</name>
    <name type="common">Asian bonytongue</name>
    <name type="synonym">Osteoglossum formosum</name>
    <dbReference type="NCBI Taxonomy" id="113540"/>
    <lineage>
        <taxon>Eukaryota</taxon>
        <taxon>Metazoa</taxon>
        <taxon>Chordata</taxon>
        <taxon>Craniata</taxon>
        <taxon>Vertebrata</taxon>
        <taxon>Euteleostomi</taxon>
        <taxon>Actinopterygii</taxon>
        <taxon>Neopterygii</taxon>
        <taxon>Teleostei</taxon>
        <taxon>Osteoglossocephala</taxon>
        <taxon>Osteoglossomorpha</taxon>
        <taxon>Osteoglossiformes</taxon>
        <taxon>Osteoglossidae</taxon>
        <taxon>Scleropages</taxon>
    </lineage>
</organism>
<feature type="domain" description="VWFA" evidence="2">
    <location>
        <begin position="345"/>
        <end position="585"/>
    </location>
</feature>
<dbReference type="GO" id="GO:0090110">
    <property type="term" value="P:COPII-coated vesicle cargo loading"/>
    <property type="evidence" value="ECO:0007669"/>
    <property type="project" value="TreeGrafter"/>
</dbReference>
<dbReference type="GO" id="GO:0006886">
    <property type="term" value="P:intracellular protein transport"/>
    <property type="evidence" value="ECO:0007669"/>
    <property type="project" value="InterPro"/>
</dbReference>
<feature type="region of interest" description="Disordered" evidence="1">
    <location>
        <begin position="15"/>
        <end position="61"/>
    </location>
</feature>
<dbReference type="GeneID" id="108923884"/>
<evidence type="ECO:0000313" key="3">
    <source>
        <dbReference type="Ensembl" id="ENSSFOP00015025527.2"/>
    </source>
</evidence>
<dbReference type="InterPro" id="IPR050550">
    <property type="entry name" value="SEC23_SEC24_subfamily"/>
</dbReference>
<gene>
    <name evidence="3" type="primary">LOC108923884</name>
</gene>
<dbReference type="GO" id="GO:0030127">
    <property type="term" value="C:COPII vesicle coat"/>
    <property type="evidence" value="ECO:0007669"/>
    <property type="project" value="InterPro"/>
</dbReference>
<feature type="region of interest" description="Disordered" evidence="1">
    <location>
        <begin position="221"/>
        <end position="254"/>
    </location>
</feature>
<dbReference type="GeneTree" id="ENSGT00940000168122"/>
<name>A0A8C9RX66_SCLFO</name>
<reference evidence="3 4" key="1">
    <citation type="submission" date="2019-04" db="EMBL/GenBank/DDBJ databases">
        <authorList>
            <consortium name="Wellcome Sanger Institute Data Sharing"/>
        </authorList>
    </citation>
    <scope>NUCLEOTIDE SEQUENCE [LARGE SCALE GENOMIC DNA]</scope>
</reference>
<evidence type="ECO:0000313" key="4">
    <source>
        <dbReference type="Proteomes" id="UP000694397"/>
    </source>
</evidence>
<dbReference type="KEGG" id="sfm:108923884"/>
<dbReference type="Gene3D" id="3.40.50.410">
    <property type="entry name" value="von Willebrand factor, type A domain"/>
    <property type="match status" value="1"/>
</dbReference>
<dbReference type="Ensembl" id="ENSSFOT00015025808.2">
    <property type="protein sequence ID" value="ENSSFOP00015025527.2"/>
    <property type="gene ID" value="ENSSFOG00015016418.2"/>
</dbReference>
<dbReference type="RefSeq" id="XP_029102521.1">
    <property type="nucleotide sequence ID" value="XM_029246688.1"/>
</dbReference>
<dbReference type="Pfam" id="PF04811">
    <property type="entry name" value="Sec23_trunk"/>
    <property type="match status" value="1"/>
</dbReference>
<feature type="compositionally biased region" description="Low complexity" evidence="1">
    <location>
        <begin position="221"/>
        <end position="237"/>
    </location>
</feature>
<keyword evidence="4" id="KW-1185">Reference proteome</keyword>
<dbReference type="SUPFAM" id="SSF53300">
    <property type="entry name" value="vWA-like"/>
    <property type="match status" value="1"/>
</dbReference>
<dbReference type="AlphaFoldDB" id="A0A8C9RX66"/>
<protein>
    <submittedName>
        <fullName evidence="3">Circularly permutated Ras protein 1-like</fullName>
    </submittedName>
</protein>
<evidence type="ECO:0000256" key="1">
    <source>
        <dbReference type="SAM" id="MobiDB-lite"/>
    </source>
</evidence>
<dbReference type="PANTHER" id="PTHR13803">
    <property type="entry name" value="SEC24-RELATED PROTEIN"/>
    <property type="match status" value="1"/>
</dbReference>
<dbReference type="GO" id="GO:0008270">
    <property type="term" value="F:zinc ion binding"/>
    <property type="evidence" value="ECO:0007669"/>
    <property type="project" value="TreeGrafter"/>
</dbReference>
<evidence type="ECO:0000259" key="2">
    <source>
        <dbReference type="SMART" id="SM00327"/>
    </source>
</evidence>
<dbReference type="GO" id="GO:0070971">
    <property type="term" value="C:endoplasmic reticulum exit site"/>
    <property type="evidence" value="ECO:0007669"/>
    <property type="project" value="TreeGrafter"/>
</dbReference>